<dbReference type="EMBL" id="CM007381">
    <property type="protein sequence ID" value="ONK79748.1"/>
    <property type="molecule type" value="Genomic_DNA"/>
</dbReference>
<dbReference type="AlphaFoldDB" id="A0A5P1FNE5"/>
<proteinExistence type="predicted"/>
<name>A0A5P1FNE5_ASPOF</name>
<keyword evidence="2" id="KW-1185">Reference proteome</keyword>
<evidence type="ECO:0000313" key="2">
    <source>
        <dbReference type="Proteomes" id="UP000243459"/>
    </source>
</evidence>
<gene>
    <name evidence="1" type="ORF">A4U43_C01F9670</name>
</gene>
<dbReference type="Proteomes" id="UP000243459">
    <property type="component" value="Chromosome 1"/>
</dbReference>
<sequence length="185" mass="20559">MTVPLIFHPIKIPSKKPRAFSRFPLPLPPLLDGGKPQPPLLGSPLPPPLLLADLFTVVSLPSSVPHFRRLSFTSPPSSVAEIVQIDWCGRFGSRSWMRSRCLASGPPKKGGAVIGVDIKVGDIEQNVKVPSHHCDSRVRTVCADVMELMKSQARKLSPQMRMEMNTWGWLHQCGQYMVFAIKQEN</sequence>
<evidence type="ECO:0000313" key="1">
    <source>
        <dbReference type="EMBL" id="ONK79748.1"/>
    </source>
</evidence>
<organism evidence="1 2">
    <name type="scientific">Asparagus officinalis</name>
    <name type="common">Garden asparagus</name>
    <dbReference type="NCBI Taxonomy" id="4686"/>
    <lineage>
        <taxon>Eukaryota</taxon>
        <taxon>Viridiplantae</taxon>
        <taxon>Streptophyta</taxon>
        <taxon>Embryophyta</taxon>
        <taxon>Tracheophyta</taxon>
        <taxon>Spermatophyta</taxon>
        <taxon>Magnoliopsida</taxon>
        <taxon>Liliopsida</taxon>
        <taxon>Asparagales</taxon>
        <taxon>Asparagaceae</taxon>
        <taxon>Asparagoideae</taxon>
        <taxon>Asparagus</taxon>
    </lineage>
</organism>
<reference evidence="2" key="1">
    <citation type="journal article" date="2017" name="Nat. Commun.">
        <title>The asparagus genome sheds light on the origin and evolution of a young Y chromosome.</title>
        <authorList>
            <person name="Harkess A."/>
            <person name="Zhou J."/>
            <person name="Xu C."/>
            <person name="Bowers J.E."/>
            <person name="Van der Hulst R."/>
            <person name="Ayyampalayam S."/>
            <person name="Mercati F."/>
            <person name="Riccardi P."/>
            <person name="McKain M.R."/>
            <person name="Kakrana A."/>
            <person name="Tang H."/>
            <person name="Ray J."/>
            <person name="Groenendijk J."/>
            <person name="Arikit S."/>
            <person name="Mathioni S.M."/>
            <person name="Nakano M."/>
            <person name="Shan H."/>
            <person name="Telgmann-Rauber A."/>
            <person name="Kanno A."/>
            <person name="Yue Z."/>
            <person name="Chen H."/>
            <person name="Li W."/>
            <person name="Chen Y."/>
            <person name="Xu X."/>
            <person name="Zhang Y."/>
            <person name="Luo S."/>
            <person name="Chen H."/>
            <person name="Gao J."/>
            <person name="Mao Z."/>
            <person name="Pires J.C."/>
            <person name="Luo M."/>
            <person name="Kudrna D."/>
            <person name="Wing R.A."/>
            <person name="Meyers B.C."/>
            <person name="Yi K."/>
            <person name="Kong H."/>
            <person name="Lavrijsen P."/>
            <person name="Sunseri F."/>
            <person name="Falavigna A."/>
            <person name="Ye Y."/>
            <person name="Leebens-Mack J.H."/>
            <person name="Chen G."/>
        </authorList>
    </citation>
    <scope>NUCLEOTIDE SEQUENCE [LARGE SCALE GENOMIC DNA]</scope>
    <source>
        <strain evidence="2">cv. DH0086</strain>
    </source>
</reference>
<protein>
    <submittedName>
        <fullName evidence="1">Uncharacterized protein</fullName>
    </submittedName>
</protein>
<accession>A0A5P1FNE5</accession>
<dbReference type="Gramene" id="ONK79748">
    <property type="protein sequence ID" value="ONK79748"/>
    <property type="gene ID" value="A4U43_C01F9670"/>
</dbReference>